<proteinExistence type="predicted"/>
<dbReference type="SUPFAM" id="SSF55945">
    <property type="entry name" value="TATA-box binding protein-like"/>
    <property type="match status" value="1"/>
</dbReference>
<sequence>MSDTRDLVLNVSLEVSSATVCVVWASAMINYGGFKGQELLKIARSFARSEYSKSSVKITLLRPYALCRIYLNGKVSLMGTLSEHEAKVHISRVLYKLRNRTSWRYSRARSLENGAKWNFTENPKMLKVKEALKTFKIDQLYARVILKDPLDLDAIYARAIAADVVASFQGQNTLRIVIPLADVSQIDKVVTWDSHLELEMELEAELENLTSLGVPSATLLVHKSAKVAIFGCSRREDIVYAMQQFATFFKLQ</sequence>
<dbReference type="KEGG" id="bdw:94337706"/>
<dbReference type="Proteomes" id="UP001214638">
    <property type="component" value="Unassembled WGS sequence"/>
</dbReference>
<dbReference type="GeneID" id="94337706"/>
<dbReference type="InterPro" id="IPR012295">
    <property type="entry name" value="TBP_dom_sf"/>
</dbReference>
<reference evidence="1" key="1">
    <citation type="journal article" date="2023" name="Nat. Microbiol.">
        <title>Babesia duncani multi-omics identifies virulence factors and drug targets.</title>
        <authorList>
            <person name="Singh P."/>
            <person name="Lonardi S."/>
            <person name="Liang Q."/>
            <person name="Vydyam P."/>
            <person name="Khabirova E."/>
            <person name="Fang T."/>
            <person name="Gihaz S."/>
            <person name="Thekkiniath J."/>
            <person name="Munshi M."/>
            <person name="Abel S."/>
            <person name="Ciampossin L."/>
            <person name="Batugedara G."/>
            <person name="Gupta M."/>
            <person name="Lu X.M."/>
            <person name="Lenz T."/>
            <person name="Chakravarty S."/>
            <person name="Cornillot E."/>
            <person name="Hu Y."/>
            <person name="Ma W."/>
            <person name="Gonzalez L.M."/>
            <person name="Sanchez S."/>
            <person name="Estrada K."/>
            <person name="Sanchez-Flores A."/>
            <person name="Montero E."/>
            <person name="Harb O.S."/>
            <person name="Le Roch K.G."/>
            <person name="Mamoun C.B."/>
        </authorList>
    </citation>
    <scope>NUCLEOTIDE SEQUENCE</scope>
    <source>
        <strain evidence="1">WA1</strain>
    </source>
</reference>
<dbReference type="AlphaFoldDB" id="A0AAD9PIL3"/>
<keyword evidence="2" id="KW-1185">Reference proteome</keyword>
<evidence type="ECO:0000313" key="2">
    <source>
        <dbReference type="Proteomes" id="UP001214638"/>
    </source>
</evidence>
<name>A0AAD9PIL3_9APIC</name>
<dbReference type="Gene3D" id="3.30.310.10">
    <property type="entry name" value="TATA-Binding Protein"/>
    <property type="match status" value="2"/>
</dbReference>
<protein>
    <submittedName>
        <fullName evidence="1">TBP domain superfamily</fullName>
    </submittedName>
</protein>
<gene>
    <name evidence="1" type="ORF">BdWA1_003409</name>
</gene>
<accession>A0AAD9PIL3</accession>
<dbReference type="RefSeq" id="XP_067801950.1">
    <property type="nucleotide sequence ID" value="XM_067948419.1"/>
</dbReference>
<organism evidence="1 2">
    <name type="scientific">Babesia duncani</name>
    <dbReference type="NCBI Taxonomy" id="323732"/>
    <lineage>
        <taxon>Eukaryota</taxon>
        <taxon>Sar</taxon>
        <taxon>Alveolata</taxon>
        <taxon>Apicomplexa</taxon>
        <taxon>Aconoidasida</taxon>
        <taxon>Piroplasmida</taxon>
        <taxon>Babesiidae</taxon>
        <taxon>Babesia</taxon>
    </lineage>
</organism>
<comment type="caution">
    <text evidence="1">The sequence shown here is derived from an EMBL/GenBank/DDBJ whole genome shotgun (WGS) entry which is preliminary data.</text>
</comment>
<dbReference type="EMBL" id="JALLKP010000005">
    <property type="protein sequence ID" value="KAK2195107.1"/>
    <property type="molecule type" value="Genomic_DNA"/>
</dbReference>
<evidence type="ECO:0000313" key="1">
    <source>
        <dbReference type="EMBL" id="KAK2195107.1"/>
    </source>
</evidence>